<evidence type="ECO:0000313" key="2">
    <source>
        <dbReference type="Proteomes" id="UP001057738"/>
    </source>
</evidence>
<proteinExistence type="predicted"/>
<gene>
    <name evidence="1" type="ORF">NRK68_13215</name>
</gene>
<dbReference type="GeneID" id="95574435"/>
<dbReference type="RefSeq" id="WP_257855850.1">
    <property type="nucleotide sequence ID" value="NZ_CP102514.1"/>
</dbReference>
<name>A0ABY5PVN8_9ACTN</name>
<reference evidence="1" key="1">
    <citation type="submission" date="2022-08" db="EMBL/GenBank/DDBJ databases">
        <authorList>
            <person name="Tian L."/>
        </authorList>
    </citation>
    <scope>NUCLEOTIDE SEQUENCE</scope>
    <source>
        <strain evidence="1">CM253</strain>
    </source>
</reference>
<organism evidence="1 2">
    <name type="scientific">Streptomyces yangpuensis</name>
    <dbReference type="NCBI Taxonomy" id="1648182"/>
    <lineage>
        <taxon>Bacteria</taxon>
        <taxon>Bacillati</taxon>
        <taxon>Actinomycetota</taxon>
        <taxon>Actinomycetes</taxon>
        <taxon>Kitasatosporales</taxon>
        <taxon>Streptomycetaceae</taxon>
        <taxon>Streptomyces</taxon>
    </lineage>
</organism>
<dbReference type="EMBL" id="CP102514">
    <property type="protein sequence ID" value="UUY48090.1"/>
    <property type="molecule type" value="Genomic_DNA"/>
</dbReference>
<dbReference type="Proteomes" id="UP001057738">
    <property type="component" value="Chromosome"/>
</dbReference>
<protein>
    <recommendedName>
        <fullName evidence="3">Nucleotidyl transferase AbiEii toxin, Type IV TA system</fullName>
    </recommendedName>
</protein>
<evidence type="ECO:0008006" key="3">
    <source>
        <dbReference type="Google" id="ProtNLM"/>
    </source>
</evidence>
<keyword evidence="2" id="KW-1185">Reference proteome</keyword>
<accession>A0ABY5PVN8</accession>
<evidence type="ECO:0000313" key="1">
    <source>
        <dbReference type="EMBL" id="UUY48090.1"/>
    </source>
</evidence>
<sequence length="273" mass="29259">MSGAGHPQRAGPQAYSLLTVDAVGPEVMVLALAGCFAVAVGEVDVAAADDDPDDRNWDAPVSCEHRAVSGDLAWSLDVYADERVAEPPLESALAVRFARAAGTTVLFPASEAPPSAYWVATPEGLLTRARLEFSDEEPHRRTVTAVEAPVARFPRATVTRFAEIVREQRPATPLADAFAAASARTALHDGTGGPLWSAKGCLVAWERFIVQMESGWAPSGWYPPELYRERLEARDLLADLGSRLPAEVTALLDEALQQLDTRFAAAADGRGRL</sequence>